<dbReference type="InterPro" id="IPR003158">
    <property type="entry name" value="Photosyn_RC_cyt_c-su"/>
</dbReference>
<dbReference type="NCBIfam" id="NF040706">
    <property type="entry name" value="photo_cyt_PufC"/>
    <property type="match status" value="1"/>
</dbReference>
<evidence type="ECO:0000256" key="5">
    <source>
        <dbReference type="ARBA" id="ARBA00022617"/>
    </source>
</evidence>
<keyword evidence="5 9" id="KW-0349">Heme</keyword>
<evidence type="ECO:0000313" key="11">
    <source>
        <dbReference type="Proteomes" id="UP001165652"/>
    </source>
</evidence>
<dbReference type="InterPro" id="IPR023119">
    <property type="entry name" value="Multihaem_cyt_PRC_cyt_su-like"/>
</dbReference>
<keyword evidence="4 9" id="KW-0602">Photosynthesis</keyword>
<dbReference type="RefSeq" id="WP_272775452.1">
    <property type="nucleotide sequence ID" value="NZ_JAQQLI010000002.1"/>
</dbReference>
<keyword evidence="9" id="KW-0674">Reaction center</keyword>
<evidence type="ECO:0000256" key="6">
    <source>
        <dbReference type="ARBA" id="ARBA00022723"/>
    </source>
</evidence>
<dbReference type="Proteomes" id="UP001165652">
    <property type="component" value="Unassembled WGS sequence"/>
</dbReference>
<gene>
    <name evidence="10" type="primary">pufC</name>
    <name evidence="10" type="ORF">PQJ73_02820</name>
</gene>
<accession>A0ABT5J4N9</accession>
<dbReference type="Gene3D" id="1.10.468.10">
    <property type="entry name" value="Photosynthetic Reaction Center, subunit C, domain 2"/>
    <property type="match status" value="2"/>
</dbReference>
<dbReference type="CDD" id="cd09224">
    <property type="entry name" value="CytoC_RC"/>
    <property type="match status" value="1"/>
</dbReference>
<evidence type="ECO:0000256" key="1">
    <source>
        <dbReference type="ARBA" id="ARBA00003196"/>
    </source>
</evidence>
<evidence type="ECO:0000256" key="4">
    <source>
        <dbReference type="ARBA" id="ARBA00022531"/>
    </source>
</evidence>
<comment type="caution">
    <text evidence="10">The sequence shown here is derived from an EMBL/GenBank/DDBJ whole genome shotgun (WGS) entry which is preliminary data.</text>
</comment>
<evidence type="ECO:0000313" key="10">
    <source>
        <dbReference type="EMBL" id="MDC7784606.1"/>
    </source>
</evidence>
<comment type="PTM">
    <text evidence="9">Binds 4 heme groups per subunit.</text>
</comment>
<proteinExistence type="predicted"/>
<dbReference type="PIRSF" id="PIRSF000017">
    <property type="entry name" value="RC_cytochrome"/>
    <property type="match status" value="1"/>
</dbReference>
<name>A0ABT5J4N9_RHOTP</name>
<evidence type="ECO:0000256" key="2">
    <source>
        <dbReference type="ARBA" id="ARBA00015978"/>
    </source>
</evidence>
<keyword evidence="6 9" id="KW-0479">Metal-binding</keyword>
<dbReference type="Pfam" id="PF02276">
    <property type="entry name" value="CytoC_RC"/>
    <property type="match status" value="1"/>
</dbReference>
<dbReference type="InterPro" id="IPR036280">
    <property type="entry name" value="Multihaem_cyt_sf"/>
</dbReference>
<dbReference type="SUPFAM" id="SSF48695">
    <property type="entry name" value="Multiheme cytochromes"/>
    <property type="match status" value="1"/>
</dbReference>
<keyword evidence="11" id="KW-1185">Reference proteome</keyword>
<evidence type="ECO:0000256" key="8">
    <source>
        <dbReference type="ARBA" id="ARBA00023004"/>
    </source>
</evidence>
<comment type="function">
    <text evidence="1 9">The reaction center of purple bacteria contains a tightly bound cytochrome molecule which re-reduces the photo oxidized primary electron donor.</text>
</comment>
<reference evidence="10" key="2">
    <citation type="submission" date="2023-02" db="EMBL/GenBank/DDBJ databases">
        <authorList>
            <person name="Rayyan A."/>
            <person name="Meyer T."/>
            <person name="Kyndt J.A."/>
        </authorList>
    </citation>
    <scope>NUCLEOTIDE SEQUENCE</scope>
    <source>
        <strain evidence="10">DSM 9987</strain>
    </source>
</reference>
<keyword evidence="7 9" id="KW-0249">Electron transport</keyword>
<sequence length="350" mass="38077">MSVFTMRLLAGISAALALLLVVYAFEFPPVDSVQRGYRGLAMEENSNPRTDRAKVRANQLPEPAPATDPAGQKASEVYTNVKVLGDMDANEFLRLMTDMTTWVSPEQGCAYCHDENDLAAERPYTKIVSRRMLEMVRYINGSWKTHVADTGVTCWACHRGQPVPASVWYLDSPKTARGAAGNLAGQNVASAAGGITALPVDPFTPFLKDANEIRVISGTALPAGNRASIKQTEWTYSLMMHISKGLGVNCTYCHNSRSFFDWDQSTPQRTTAWYGIRMTRDINTQFLEPLTPQFPASRLGPLGDVAKVNCATCHEGVNKPLYGASMVKDYPILIGPAPARTASAAPAAAK</sequence>
<evidence type="ECO:0000256" key="9">
    <source>
        <dbReference type="PIRNR" id="PIRNR000017"/>
    </source>
</evidence>
<evidence type="ECO:0000256" key="7">
    <source>
        <dbReference type="ARBA" id="ARBA00022982"/>
    </source>
</evidence>
<keyword evidence="8 9" id="KW-0408">Iron</keyword>
<organism evidence="10 11">
    <name type="scientific">Rhodoplanes tepidamans</name>
    <name type="common">Rhodoplanes cryptolactis</name>
    <dbReference type="NCBI Taxonomy" id="200616"/>
    <lineage>
        <taxon>Bacteria</taxon>
        <taxon>Pseudomonadati</taxon>
        <taxon>Pseudomonadota</taxon>
        <taxon>Alphaproteobacteria</taxon>
        <taxon>Hyphomicrobiales</taxon>
        <taxon>Nitrobacteraceae</taxon>
        <taxon>Rhodoplanes</taxon>
    </lineage>
</organism>
<protein>
    <recommendedName>
        <fullName evidence="2 9">Photosynthetic reaction center cytochrome c subunit</fullName>
    </recommendedName>
</protein>
<reference evidence="10" key="1">
    <citation type="journal article" date="2023" name="Microbiol Resour">
        <title>Genome Sequences of Rhodoplanes serenus and Two Thermotolerant Strains, Rhodoplanes tepidamans and 'Rhodoplanes cryptolactis,' Further Refine the Genus.</title>
        <authorList>
            <person name="Rayyan A.A."/>
            <person name="Kyndt J.A."/>
        </authorList>
    </citation>
    <scope>NUCLEOTIDE SEQUENCE</scope>
    <source>
        <strain evidence="10">DSM 9987</strain>
    </source>
</reference>
<evidence type="ECO:0000256" key="3">
    <source>
        <dbReference type="ARBA" id="ARBA00022448"/>
    </source>
</evidence>
<keyword evidence="3 9" id="KW-0813">Transport</keyword>
<dbReference type="EMBL" id="JAQQLI010000002">
    <property type="protein sequence ID" value="MDC7784606.1"/>
    <property type="molecule type" value="Genomic_DNA"/>
</dbReference>